<accession>A0A812MND3</accession>
<gene>
    <name evidence="2" type="ORF">SNAT2548_LOCUS14439</name>
</gene>
<organism evidence="2 3">
    <name type="scientific">Symbiodinium natans</name>
    <dbReference type="NCBI Taxonomy" id="878477"/>
    <lineage>
        <taxon>Eukaryota</taxon>
        <taxon>Sar</taxon>
        <taxon>Alveolata</taxon>
        <taxon>Dinophyceae</taxon>
        <taxon>Suessiales</taxon>
        <taxon>Symbiodiniaceae</taxon>
        <taxon>Symbiodinium</taxon>
    </lineage>
</organism>
<feature type="region of interest" description="Disordered" evidence="1">
    <location>
        <begin position="1"/>
        <end position="56"/>
    </location>
</feature>
<evidence type="ECO:0000313" key="3">
    <source>
        <dbReference type="Proteomes" id="UP000604046"/>
    </source>
</evidence>
<protein>
    <submittedName>
        <fullName evidence="2">Uncharacterized protein</fullName>
    </submittedName>
</protein>
<dbReference type="Proteomes" id="UP000604046">
    <property type="component" value="Unassembled WGS sequence"/>
</dbReference>
<name>A0A812MND3_9DINO</name>
<reference evidence="2" key="1">
    <citation type="submission" date="2021-02" db="EMBL/GenBank/DDBJ databases">
        <authorList>
            <person name="Dougan E. K."/>
            <person name="Rhodes N."/>
            <person name="Thang M."/>
            <person name="Chan C."/>
        </authorList>
    </citation>
    <scope>NUCLEOTIDE SEQUENCE</scope>
</reference>
<evidence type="ECO:0000256" key="1">
    <source>
        <dbReference type="SAM" id="MobiDB-lite"/>
    </source>
</evidence>
<dbReference type="EMBL" id="CAJNDS010001669">
    <property type="protein sequence ID" value="CAE7272100.1"/>
    <property type="molecule type" value="Genomic_DNA"/>
</dbReference>
<evidence type="ECO:0000313" key="2">
    <source>
        <dbReference type="EMBL" id="CAE7272100.1"/>
    </source>
</evidence>
<dbReference type="AlphaFoldDB" id="A0A812MND3"/>
<proteinExistence type="predicted"/>
<dbReference type="OrthoDB" id="437545at2759"/>
<keyword evidence="3" id="KW-1185">Reference proteome</keyword>
<comment type="caution">
    <text evidence="2">The sequence shown here is derived from an EMBL/GenBank/DDBJ whole genome shotgun (WGS) entry which is preliminary data.</text>
</comment>
<sequence length="288" mass="33248">MEEFFGEVSMTASKRPMEDDFSNRTKHRRPGHKGGKGAGSSNGSKGHHKDTTNSSLMETEDMEEAFRLACRLLLQNTDSIHVLRQDTAIVWFARTSQPTVVPTLFAAATKWKDDANREQPSAVGRLPLREVLFMTMIHTLLKELREVEKDEELRAKYQFSGWLDKECRWVFQKWDPDTRTLLVDTNRRSIPIPDMIQNVQAILDLITQHHVLHRFHSTRRLSQDLQGIAVLLMDVSVRETQGTRLFQQLLNLQNNAVWQLIGLQYKREGLRRSPLAVKLQEWAYGSAQ</sequence>
<feature type="compositionally biased region" description="Basic residues" evidence="1">
    <location>
        <begin position="24"/>
        <end position="35"/>
    </location>
</feature>